<evidence type="ECO:0000256" key="2">
    <source>
        <dbReference type="ARBA" id="ARBA00022605"/>
    </source>
</evidence>
<dbReference type="Pfam" id="PF01202">
    <property type="entry name" value="SKI"/>
    <property type="match status" value="1"/>
</dbReference>
<dbReference type="PANTHER" id="PTHR21089">
    <property type="entry name" value="SHIKIMATE DEHYDROGENASE"/>
    <property type="match status" value="1"/>
</dbReference>
<keyword evidence="5 6" id="KW-0057">Aromatic amino acid biosynthesis</keyword>
<dbReference type="CDD" id="cd00464">
    <property type="entry name" value="SK"/>
    <property type="match status" value="1"/>
</dbReference>
<keyword evidence="6" id="KW-0547">Nucleotide-binding</keyword>
<feature type="binding site" evidence="7">
    <location>
        <position position="81"/>
    </location>
    <ligand>
        <name>NADP(+)</name>
        <dbReference type="ChEBI" id="CHEBI:58349"/>
    </ligand>
</feature>
<feature type="binding site" evidence="6">
    <location>
        <position position="435"/>
    </location>
    <ligand>
        <name>substrate</name>
    </ligand>
</feature>
<keyword evidence="6" id="KW-0808">Transferase</keyword>
<keyword evidence="6" id="KW-0067">ATP-binding</keyword>
<comment type="similarity">
    <text evidence="6">Belongs to the shikimate kinase family.</text>
</comment>
<dbReference type="InterPro" id="IPR046346">
    <property type="entry name" value="Aminoacid_DH-like_N_sf"/>
</dbReference>
<comment type="pathway">
    <text evidence="1 7">Metabolic intermediate biosynthesis; chorismate biosynthesis; chorismate from D-erythrose 4-phosphate and phosphoenolpyruvate: step 4/7.</text>
</comment>
<dbReference type="InterPro" id="IPR041121">
    <property type="entry name" value="SDH_C"/>
</dbReference>
<keyword evidence="6" id="KW-0963">Cytoplasm</keyword>
<evidence type="ECO:0000259" key="9">
    <source>
        <dbReference type="Pfam" id="PF18317"/>
    </source>
</evidence>
<evidence type="ECO:0000259" key="8">
    <source>
        <dbReference type="Pfam" id="PF08501"/>
    </source>
</evidence>
<comment type="subunit">
    <text evidence="7">Homodimer.</text>
</comment>
<keyword evidence="2 6" id="KW-0028">Amino-acid biosynthesis</keyword>
<comment type="function">
    <text evidence="7">Involved in the biosynthesis of the chorismate, which leads to the biosynthesis of aromatic amino acids. Catalyzes the reversible NADPH linked reduction of 3-dehydroshikimate (DHSA) to yield shikimate (SA).</text>
</comment>
<name>A0AAW5F0V6_CLOSY</name>
<comment type="subcellular location">
    <subcellularLocation>
        <location evidence="6">Cytoplasm</location>
    </subcellularLocation>
</comment>
<evidence type="ECO:0000256" key="7">
    <source>
        <dbReference type="HAMAP-Rule" id="MF_00222"/>
    </source>
</evidence>
<dbReference type="PRINTS" id="PR01100">
    <property type="entry name" value="SHIKIMTKNASE"/>
</dbReference>
<dbReference type="SUPFAM" id="SSF53223">
    <property type="entry name" value="Aminoacid dehydrogenase-like, N-terminal domain"/>
    <property type="match status" value="1"/>
</dbReference>
<reference evidence="11" key="2">
    <citation type="submission" date="2023-01" db="EMBL/GenBank/DDBJ databases">
        <title>Human gut microbiome strain richness.</title>
        <authorList>
            <person name="Chen-Liaw A."/>
        </authorList>
    </citation>
    <scope>NUCLEOTIDE SEQUENCE</scope>
    <source>
        <strain evidence="11">B1_m1001713B170214d0_201011</strain>
    </source>
</reference>
<dbReference type="GO" id="GO:0000287">
    <property type="term" value="F:magnesium ion binding"/>
    <property type="evidence" value="ECO:0007669"/>
    <property type="project" value="UniProtKB-UniRule"/>
</dbReference>
<feature type="binding site" evidence="6">
    <location>
        <position position="378"/>
    </location>
    <ligand>
        <name>substrate</name>
    </ligand>
</feature>
<dbReference type="Proteomes" id="UP001203136">
    <property type="component" value="Unassembled WGS sequence"/>
</dbReference>
<dbReference type="CDD" id="cd01065">
    <property type="entry name" value="NAD_bind_Shikimate_DH"/>
    <property type="match status" value="1"/>
</dbReference>
<feature type="domain" description="SDH C-terminal" evidence="9">
    <location>
        <begin position="248"/>
        <end position="277"/>
    </location>
</feature>
<dbReference type="SUPFAM" id="SSF52540">
    <property type="entry name" value="P-loop containing nucleoside triphosphate hydrolases"/>
    <property type="match status" value="1"/>
</dbReference>
<sequence>MDGKTKICGIIANPVEHSMSPLLQNHYAKRTGVNLAYVPYKVKEENLQSAVEGAYALNILGLNVTVPHKQTVMKYLKDIDETAADIGAVNTLVRMEGGYKGYNTDVPGLLRSIQEEGIVIKDRACILIGAGGAGKAAAYMMAKEGASVIYLLNRSKEKAMHLTEWVNRLAGRDVVRPLALEDHDKIPEGKYFAVQSTSVGMHPKVGAAPIEDPSFYEKISEAVDVIYTPAKTKFMENVEAAGGRAVNGLNMLLYQGVISYELWNPGVKVDEDTIVEARTIIEERLAASRLASSRKANLILIGFMGAGKTCVGEAYAKKHGLTMVDTDYLIREEAGTSISDIFAERGEETFRRMETELLKKLVAERGKEEERLILSVGGGLPMRKENRELLKKLGRVVYLRVSADTVLKRLKGDTSRPLLQGDNVRQKVEELIEKRNPIYMESSHQSVEVDGIDISHVVKMIEKLEKDTPVYEGS</sequence>
<protein>
    <recommendedName>
        <fullName evidence="6 7">Multifunctional fusion protein</fullName>
    </recommendedName>
    <domain>
        <recommendedName>
            <fullName evidence="6">Shikimate kinase</fullName>
            <shortName evidence="6">SK</shortName>
            <ecNumber evidence="6">2.7.1.71</ecNumber>
        </recommendedName>
    </domain>
    <domain>
        <recommendedName>
            <fullName evidence="7">Shikimate dehydrogenase (NADP(+))</fullName>
            <shortName evidence="7">SDH</shortName>
            <ecNumber evidence="7">1.1.1.25</ecNumber>
        </recommendedName>
    </domain>
</protein>
<dbReference type="GO" id="GO:0019632">
    <property type="term" value="P:shikimate metabolic process"/>
    <property type="evidence" value="ECO:0007669"/>
    <property type="project" value="InterPro"/>
</dbReference>
<comment type="caution">
    <text evidence="6">Lacks conserved residue(s) required for the propagation of feature annotation.</text>
</comment>
<accession>A0AAW5F0V6</accession>
<evidence type="ECO:0000313" key="10">
    <source>
        <dbReference type="EMBL" id="MCK0085517.1"/>
    </source>
</evidence>
<feature type="binding site" evidence="6">
    <location>
        <position position="309"/>
    </location>
    <ligand>
        <name>Mg(2+)</name>
        <dbReference type="ChEBI" id="CHEBI:18420"/>
    </ligand>
</feature>
<evidence type="ECO:0000256" key="6">
    <source>
        <dbReference type="HAMAP-Rule" id="MF_00109"/>
    </source>
</evidence>
<dbReference type="GO" id="GO:0004765">
    <property type="term" value="F:shikimate kinase activity"/>
    <property type="evidence" value="ECO:0007669"/>
    <property type="project" value="UniProtKB-UniRule"/>
</dbReference>
<dbReference type="HAMAP" id="MF_00109">
    <property type="entry name" value="Shikimate_kinase"/>
    <property type="match status" value="1"/>
</dbReference>
<dbReference type="InterPro" id="IPR013708">
    <property type="entry name" value="Shikimate_DH-bd_N"/>
</dbReference>
<organism evidence="10 12">
    <name type="scientific">Clostridium symbiosum</name>
    <name type="common">Bacteroides symbiosus</name>
    <dbReference type="NCBI Taxonomy" id="1512"/>
    <lineage>
        <taxon>Bacteria</taxon>
        <taxon>Bacillati</taxon>
        <taxon>Bacillota</taxon>
        <taxon>Clostridia</taxon>
        <taxon>Lachnospirales</taxon>
        <taxon>Lachnospiraceae</taxon>
        <taxon>Otoolea</taxon>
    </lineage>
</organism>
<keyword evidence="6" id="KW-0460">Magnesium</keyword>
<evidence type="ECO:0000256" key="5">
    <source>
        <dbReference type="ARBA" id="ARBA00023141"/>
    </source>
</evidence>
<keyword evidence="3 7" id="KW-0521">NADP</keyword>
<comment type="caution">
    <text evidence="10">The sequence shown here is derived from an EMBL/GenBank/DDBJ whole genome shotgun (WGS) entry which is preliminary data.</text>
</comment>
<feature type="binding site" evidence="7">
    <location>
        <position position="90"/>
    </location>
    <ligand>
        <name>shikimate</name>
        <dbReference type="ChEBI" id="CHEBI:36208"/>
    </ligand>
</feature>
<feature type="binding site" evidence="7">
    <location>
        <position position="65"/>
    </location>
    <ligand>
        <name>shikimate</name>
        <dbReference type="ChEBI" id="CHEBI:36208"/>
    </ligand>
</feature>
<dbReference type="RefSeq" id="WP_003507326.1">
    <property type="nucleotide sequence ID" value="NZ_BAABZD010000001.1"/>
</dbReference>
<dbReference type="InterPro" id="IPR036291">
    <property type="entry name" value="NAD(P)-bd_dom_sf"/>
</dbReference>
<feature type="binding site" evidence="7">
    <location>
        <begin position="129"/>
        <end position="133"/>
    </location>
    <ligand>
        <name>NADP(+)</name>
        <dbReference type="ChEBI" id="CHEBI:58349"/>
    </ligand>
</feature>
<comment type="pathway">
    <text evidence="6">Metabolic intermediate biosynthesis; chorismate biosynthesis; chorismate from D-erythrose 4-phosphate and phosphoenolpyruvate: step 5/7.</text>
</comment>
<dbReference type="GO" id="GO:0008652">
    <property type="term" value="P:amino acid biosynthetic process"/>
    <property type="evidence" value="ECO:0007669"/>
    <property type="project" value="UniProtKB-KW"/>
</dbReference>
<keyword evidence="6" id="KW-0418">Kinase</keyword>
<evidence type="ECO:0000313" key="12">
    <source>
        <dbReference type="Proteomes" id="UP001203136"/>
    </source>
</evidence>
<dbReference type="GO" id="GO:0004764">
    <property type="term" value="F:shikimate 3-dehydrogenase (NADP+) activity"/>
    <property type="evidence" value="ECO:0007669"/>
    <property type="project" value="UniProtKB-UniRule"/>
</dbReference>
<feature type="binding site" evidence="7">
    <location>
        <position position="255"/>
    </location>
    <ligand>
        <name>shikimate</name>
        <dbReference type="ChEBI" id="CHEBI:36208"/>
    </ligand>
</feature>
<evidence type="ECO:0000256" key="1">
    <source>
        <dbReference type="ARBA" id="ARBA00004871"/>
    </source>
</evidence>
<comment type="subunit">
    <text evidence="6">Monomer.</text>
</comment>
<reference evidence="10" key="1">
    <citation type="journal article" date="2022" name="Cell Host Microbe">
        <title>Colonization of the live biotherapeutic product VE303 and modulation of the microbiota and metabolites in healthy volunteers.</title>
        <authorList>
            <person name="Dsouza M."/>
            <person name="Menon R."/>
            <person name="Crossette E."/>
            <person name="Bhattarai S.K."/>
            <person name="Schneider J."/>
            <person name="Kim Y.G."/>
            <person name="Reddy S."/>
            <person name="Caballero S."/>
            <person name="Felix C."/>
            <person name="Cornacchione L."/>
            <person name="Hendrickson J."/>
            <person name="Watson A.R."/>
            <person name="Minot S.S."/>
            <person name="Greenfield N."/>
            <person name="Schopf L."/>
            <person name="Szabady R."/>
            <person name="Patarroyo J."/>
            <person name="Smith W."/>
            <person name="Harrison P."/>
            <person name="Kuijper E.J."/>
            <person name="Kelly C.P."/>
            <person name="Olle B."/>
            <person name="Bobilev D."/>
            <person name="Silber J.L."/>
            <person name="Bucci V."/>
            <person name="Roberts B."/>
            <person name="Faith J."/>
            <person name="Norman J.M."/>
        </authorList>
    </citation>
    <scope>NUCLEOTIDE SEQUENCE</scope>
    <source>
        <strain evidence="10">VE303-04</strain>
    </source>
</reference>
<dbReference type="Pfam" id="PF08501">
    <property type="entry name" value="Shikimate_dh_N"/>
    <property type="match status" value="1"/>
</dbReference>
<feature type="binding site" evidence="6">
    <location>
        <position position="416"/>
    </location>
    <ligand>
        <name>ATP</name>
        <dbReference type="ChEBI" id="CHEBI:30616"/>
    </ligand>
</feature>
<dbReference type="NCBIfam" id="TIGR00507">
    <property type="entry name" value="aroE"/>
    <property type="match status" value="1"/>
</dbReference>
<feature type="binding site" evidence="6">
    <location>
        <begin position="305"/>
        <end position="310"/>
    </location>
    <ligand>
        <name>ATP</name>
        <dbReference type="ChEBI" id="CHEBI:30616"/>
    </ligand>
</feature>
<dbReference type="EC" id="1.1.1.25" evidence="7"/>
<dbReference type="PANTHER" id="PTHR21089:SF1">
    <property type="entry name" value="BIFUNCTIONAL 3-DEHYDROQUINATE DEHYDRATASE_SHIKIMATE DEHYDROGENASE, CHLOROPLASTIC"/>
    <property type="match status" value="1"/>
</dbReference>
<dbReference type="EMBL" id="JAQLGM010000079">
    <property type="protein sequence ID" value="MDB2002560.1"/>
    <property type="molecule type" value="Genomic_DNA"/>
</dbReference>
<feature type="binding site" evidence="6">
    <location>
        <position position="327"/>
    </location>
    <ligand>
        <name>substrate</name>
    </ligand>
</feature>
<dbReference type="EMBL" id="JAINVB010000001">
    <property type="protein sequence ID" value="MCK0085517.1"/>
    <property type="molecule type" value="Genomic_DNA"/>
</dbReference>
<dbReference type="SUPFAM" id="SSF51735">
    <property type="entry name" value="NAD(P)-binding Rossmann-fold domains"/>
    <property type="match status" value="1"/>
</dbReference>
<evidence type="ECO:0000313" key="11">
    <source>
        <dbReference type="EMBL" id="MDB2002560.1"/>
    </source>
</evidence>
<comment type="function">
    <text evidence="6">Catalyzes the specific phosphorylation of the 3-hydroxyl group of shikimic acid using ATP as a cosubstrate.</text>
</comment>
<feature type="binding site" evidence="7">
    <location>
        <position position="225"/>
    </location>
    <ligand>
        <name>NADP(+)</name>
        <dbReference type="ChEBI" id="CHEBI:58349"/>
    </ligand>
</feature>
<feature type="binding site" evidence="6">
    <location>
        <position position="351"/>
    </location>
    <ligand>
        <name>substrate</name>
    </ligand>
</feature>
<dbReference type="InterPro" id="IPR031322">
    <property type="entry name" value="Shikimate/glucono_kinase"/>
</dbReference>
<dbReference type="Gene3D" id="3.40.50.720">
    <property type="entry name" value="NAD(P)-binding Rossmann-like Domain"/>
    <property type="match status" value="1"/>
</dbReference>
<comment type="catalytic activity">
    <reaction evidence="7">
        <text>shikimate + NADP(+) = 3-dehydroshikimate + NADPH + H(+)</text>
        <dbReference type="Rhea" id="RHEA:17737"/>
        <dbReference type="ChEBI" id="CHEBI:15378"/>
        <dbReference type="ChEBI" id="CHEBI:16630"/>
        <dbReference type="ChEBI" id="CHEBI:36208"/>
        <dbReference type="ChEBI" id="CHEBI:57783"/>
        <dbReference type="ChEBI" id="CHEBI:58349"/>
        <dbReference type="EC" id="1.1.1.25"/>
    </reaction>
</comment>
<evidence type="ECO:0000256" key="3">
    <source>
        <dbReference type="ARBA" id="ARBA00022857"/>
    </source>
</evidence>
<dbReference type="InterPro" id="IPR022893">
    <property type="entry name" value="Shikimate_DH_fam"/>
</dbReference>
<dbReference type="GO" id="GO:0009073">
    <property type="term" value="P:aromatic amino acid family biosynthetic process"/>
    <property type="evidence" value="ECO:0007669"/>
    <property type="project" value="UniProtKB-KW"/>
</dbReference>
<dbReference type="GO" id="GO:0005524">
    <property type="term" value="F:ATP binding"/>
    <property type="evidence" value="ECO:0007669"/>
    <property type="project" value="UniProtKB-UniRule"/>
</dbReference>
<dbReference type="GO" id="GO:0005829">
    <property type="term" value="C:cytosol"/>
    <property type="evidence" value="ECO:0007669"/>
    <property type="project" value="TreeGrafter"/>
</dbReference>
<comment type="cofactor">
    <cofactor evidence="6">
        <name>Mg(2+)</name>
        <dbReference type="ChEBI" id="CHEBI:18420"/>
    </cofactor>
    <text evidence="6">Binds 1 Mg(2+) ion per subunit.</text>
</comment>
<feature type="binding site" evidence="7">
    <location>
        <position position="105"/>
    </location>
    <ligand>
        <name>shikimate</name>
        <dbReference type="ChEBI" id="CHEBI:36208"/>
    </ligand>
</feature>
<evidence type="ECO:0000256" key="4">
    <source>
        <dbReference type="ARBA" id="ARBA00023002"/>
    </source>
</evidence>
<dbReference type="InterPro" id="IPR027417">
    <property type="entry name" value="P-loop_NTPase"/>
</dbReference>
<dbReference type="Gene3D" id="3.40.50.10860">
    <property type="entry name" value="Leucine Dehydrogenase, chain A, domain 1"/>
    <property type="match status" value="1"/>
</dbReference>
<dbReference type="HAMAP" id="MF_00222">
    <property type="entry name" value="Shikimate_DH_AroE"/>
    <property type="match status" value="1"/>
</dbReference>
<dbReference type="GO" id="GO:0050661">
    <property type="term" value="F:NADP binding"/>
    <property type="evidence" value="ECO:0007669"/>
    <property type="project" value="InterPro"/>
</dbReference>
<dbReference type="InterPro" id="IPR000623">
    <property type="entry name" value="Shikimate_kinase/TSH1"/>
</dbReference>
<dbReference type="GeneID" id="57971338"/>
<dbReference type="Pfam" id="PF18317">
    <property type="entry name" value="SDH_C"/>
    <property type="match status" value="1"/>
</dbReference>
<feature type="domain" description="Shikimate dehydrogenase substrate binding N-terminal" evidence="8">
    <location>
        <begin position="10"/>
        <end position="92"/>
    </location>
</feature>
<proteinExistence type="inferred from homology"/>
<comment type="similarity">
    <text evidence="7">Belongs to the shikimate dehydrogenase family.</text>
</comment>
<dbReference type="EC" id="2.7.1.71" evidence="6"/>
<keyword evidence="6" id="KW-0479">Metal-binding</keyword>
<dbReference type="Gene3D" id="3.40.50.300">
    <property type="entry name" value="P-loop containing nucleotide triphosphate hydrolases"/>
    <property type="match status" value="1"/>
</dbReference>
<keyword evidence="4 7" id="KW-0560">Oxidoreductase</keyword>
<dbReference type="InterPro" id="IPR011342">
    <property type="entry name" value="Shikimate_DH"/>
</dbReference>
<dbReference type="AlphaFoldDB" id="A0AAW5F0V6"/>
<dbReference type="GO" id="GO:0009423">
    <property type="term" value="P:chorismate biosynthetic process"/>
    <property type="evidence" value="ECO:0007669"/>
    <property type="project" value="UniProtKB-UniRule"/>
</dbReference>
<comment type="catalytic activity">
    <reaction evidence="6">
        <text>shikimate + ATP = 3-phosphoshikimate + ADP + H(+)</text>
        <dbReference type="Rhea" id="RHEA:13121"/>
        <dbReference type="ChEBI" id="CHEBI:15378"/>
        <dbReference type="ChEBI" id="CHEBI:30616"/>
        <dbReference type="ChEBI" id="CHEBI:36208"/>
        <dbReference type="ChEBI" id="CHEBI:145989"/>
        <dbReference type="ChEBI" id="CHEBI:456216"/>
        <dbReference type="EC" id="2.7.1.71"/>
    </reaction>
</comment>
<gene>
    <name evidence="7 10" type="primary">aroE</name>
    <name evidence="6" type="synonym">aroK</name>
    <name evidence="10" type="ORF">K5I21_06445</name>
    <name evidence="11" type="ORF">PM006_20370</name>
</gene>
<dbReference type="Proteomes" id="UP001300871">
    <property type="component" value="Unassembled WGS sequence"/>
</dbReference>
<feature type="binding site" evidence="7">
    <location>
        <position position="227"/>
    </location>
    <ligand>
        <name>shikimate</name>
        <dbReference type="ChEBI" id="CHEBI:36208"/>
    </ligand>
</feature>
<feature type="binding site" evidence="7">
    <location>
        <begin position="18"/>
        <end position="20"/>
    </location>
    <ligand>
        <name>shikimate</name>
        <dbReference type="ChEBI" id="CHEBI:36208"/>
    </ligand>
</feature>
<feature type="active site" description="Proton acceptor" evidence="7">
    <location>
        <position position="69"/>
    </location>
</feature>
<feature type="binding site" evidence="7">
    <location>
        <position position="248"/>
    </location>
    <ligand>
        <name>NADP(+)</name>
        <dbReference type="ChEBI" id="CHEBI:58349"/>
    </ligand>
</feature>